<evidence type="ECO:0000313" key="2">
    <source>
        <dbReference type="Proteomes" id="UP001596200"/>
    </source>
</evidence>
<keyword evidence="2" id="KW-1185">Reference proteome</keyword>
<comment type="caution">
    <text evidence="1">The sequence shown here is derived from an EMBL/GenBank/DDBJ whole genome shotgun (WGS) entry which is preliminary data.</text>
</comment>
<dbReference type="RefSeq" id="WP_344510347.1">
    <property type="nucleotide sequence ID" value="NZ_BAAATU010000015.1"/>
</dbReference>
<organism evidence="1 2">
    <name type="scientific">Streptomyces pulveraceus</name>
    <dbReference type="NCBI Taxonomy" id="68258"/>
    <lineage>
        <taxon>Bacteria</taxon>
        <taxon>Bacillati</taxon>
        <taxon>Actinomycetota</taxon>
        <taxon>Actinomycetes</taxon>
        <taxon>Kitasatosporales</taxon>
        <taxon>Streptomycetaceae</taxon>
        <taxon>Streptomyces</taxon>
    </lineage>
</organism>
<name>A0ABW1GKA5_9ACTN</name>
<gene>
    <name evidence="1" type="ORF">ACFP1B_12590</name>
</gene>
<dbReference type="Proteomes" id="UP001596200">
    <property type="component" value="Unassembled WGS sequence"/>
</dbReference>
<reference evidence="2" key="1">
    <citation type="journal article" date="2019" name="Int. J. Syst. Evol. Microbiol.">
        <title>The Global Catalogue of Microorganisms (GCM) 10K type strain sequencing project: providing services to taxonomists for standard genome sequencing and annotation.</title>
        <authorList>
            <consortium name="The Broad Institute Genomics Platform"/>
            <consortium name="The Broad Institute Genome Sequencing Center for Infectious Disease"/>
            <person name="Wu L."/>
            <person name="Ma J."/>
        </authorList>
    </citation>
    <scope>NUCLEOTIDE SEQUENCE [LARGE SCALE GENOMIC DNA]</scope>
    <source>
        <strain evidence="2">JCM 4147</strain>
    </source>
</reference>
<protein>
    <recommendedName>
        <fullName evidence="3">Alcohol dehydrogenase</fullName>
    </recommendedName>
</protein>
<accession>A0ABW1GKA5</accession>
<dbReference type="EMBL" id="JBHSPU010000013">
    <property type="protein sequence ID" value="MFC5914260.1"/>
    <property type="molecule type" value="Genomic_DNA"/>
</dbReference>
<evidence type="ECO:0000313" key="1">
    <source>
        <dbReference type="EMBL" id="MFC5914260.1"/>
    </source>
</evidence>
<proteinExistence type="predicted"/>
<evidence type="ECO:0008006" key="3">
    <source>
        <dbReference type="Google" id="ProtNLM"/>
    </source>
</evidence>
<sequence length="57" mass="6028">MAINEGVLTAGVLVRCRSVPLPKRFAAVRQRRPAIPVIEALHSLRGGVGGKILVQVG</sequence>